<keyword evidence="1" id="KW-0472">Membrane</keyword>
<dbReference type="EMBL" id="LSDD01000030">
    <property type="protein sequence ID" value="KXB69196.1"/>
    <property type="molecule type" value="Genomic_DNA"/>
</dbReference>
<evidence type="ECO:0000313" key="3">
    <source>
        <dbReference type="EMBL" id="BBM50352.1"/>
    </source>
</evidence>
<dbReference type="Proteomes" id="UP000070483">
    <property type="component" value="Unassembled WGS sequence"/>
</dbReference>
<proteinExistence type="predicted"/>
<dbReference type="Proteomes" id="UP000321944">
    <property type="component" value="Chromosome"/>
</dbReference>
<evidence type="ECO:0000313" key="9">
    <source>
        <dbReference type="Proteomes" id="UP000321944"/>
    </source>
</evidence>
<keyword evidence="1" id="KW-1133">Transmembrane helix</keyword>
<reference evidence="4 9" key="5">
    <citation type="submission" date="2019-07" db="EMBL/GenBank/DDBJ databases">
        <title>Complete Genome Sequence of Leptotrichia wadei Strain JMUB3936.</title>
        <authorList>
            <person name="Watanabe S."/>
            <person name="Cui L."/>
        </authorList>
    </citation>
    <scope>NUCLEOTIDE SEQUENCE [LARGE SCALE GENOMIC DNA]</scope>
    <source>
        <strain evidence="4 9">JMUB3936</strain>
    </source>
</reference>
<dbReference type="OrthoDB" id="9794653at2"/>
<dbReference type="EMBL" id="AP019835">
    <property type="protein sequence ID" value="BBM50352.1"/>
    <property type="molecule type" value="Genomic_DNA"/>
</dbReference>
<dbReference type="GeneID" id="84804866"/>
<dbReference type="GO" id="GO:0016020">
    <property type="term" value="C:membrane"/>
    <property type="evidence" value="ECO:0007669"/>
    <property type="project" value="InterPro"/>
</dbReference>
<feature type="transmembrane region" description="Helical" evidence="1">
    <location>
        <begin position="64"/>
        <end position="84"/>
    </location>
</feature>
<dbReference type="RefSeq" id="WP_018449618.1">
    <property type="nucleotide sequence ID" value="NZ_AP019829.2"/>
</dbReference>
<dbReference type="AlphaFoldDB" id="A0A134AND5"/>
<feature type="transmembrane region" description="Helical" evidence="1">
    <location>
        <begin position="6"/>
        <end position="26"/>
    </location>
</feature>
<dbReference type="STRING" id="157687.HMPREF3180_00444"/>
<accession>A0A134AND5</accession>
<reference evidence="6" key="2">
    <citation type="submission" date="2016-01" db="EMBL/GenBank/DDBJ databases">
        <authorList>
            <person name="Mitreva M."/>
            <person name="Pepin K.H."/>
            <person name="Mihindukulasuriya K.A."/>
            <person name="Fulton R."/>
            <person name="Fronick C."/>
            <person name="O'Laughlin M."/>
            <person name="Miner T."/>
            <person name="Herter B."/>
            <person name="Rosa B.A."/>
            <person name="Cordes M."/>
            <person name="Tomlinson C."/>
            <person name="Wollam A."/>
            <person name="Palsikar V.B."/>
            <person name="Mardis E.R."/>
            <person name="Wilson R.K."/>
        </authorList>
    </citation>
    <scope>NUCLEOTIDE SEQUENCE [LARGE SCALE GENOMIC DNA]</scope>
    <source>
        <strain evidence="6">KA00185</strain>
    </source>
</reference>
<dbReference type="Gene3D" id="1.20.1280.290">
    <property type="match status" value="1"/>
</dbReference>
<dbReference type="EMBL" id="AP019834">
    <property type="protein sequence ID" value="BBM48020.1"/>
    <property type="molecule type" value="Genomic_DNA"/>
</dbReference>
<sequence>MSEKNLKILGWLGTLLSVIMYVSYVPQIMGNLHGHKTFFLQPLAATINCAIWTSYGLLKEQKDYPLSAANLPGVIFGFLATVTAF</sequence>
<organism evidence="5 6">
    <name type="scientific">Leptotrichia wadei</name>
    <dbReference type="NCBI Taxonomy" id="157687"/>
    <lineage>
        <taxon>Bacteria</taxon>
        <taxon>Fusobacteriati</taxon>
        <taxon>Fusobacteriota</taxon>
        <taxon>Fusobacteriia</taxon>
        <taxon>Fusobacteriales</taxon>
        <taxon>Leptotrichiaceae</taxon>
        <taxon>Leptotrichia</taxon>
    </lineage>
</organism>
<evidence type="ECO:0000313" key="6">
    <source>
        <dbReference type="Proteomes" id="UP000070483"/>
    </source>
</evidence>
<feature type="transmembrane region" description="Helical" evidence="1">
    <location>
        <begin position="38"/>
        <end position="58"/>
    </location>
</feature>
<evidence type="ECO:0008006" key="10">
    <source>
        <dbReference type="Google" id="ProtNLM"/>
    </source>
</evidence>
<dbReference type="EMBL" id="AP019841">
    <property type="protein sequence ID" value="BBM55351.1"/>
    <property type="molecule type" value="Genomic_DNA"/>
</dbReference>
<name>A0A134AND5_9FUSO</name>
<dbReference type="Proteomes" id="UP000321501">
    <property type="component" value="Chromosome"/>
</dbReference>
<protein>
    <recommendedName>
        <fullName evidence="10">Integral membrane protein</fullName>
    </recommendedName>
</protein>
<evidence type="ECO:0000313" key="4">
    <source>
        <dbReference type="EMBL" id="BBM55351.1"/>
    </source>
</evidence>
<reference evidence="3 8" key="4">
    <citation type="submission" date="2019-07" db="EMBL/GenBank/DDBJ databases">
        <title>Complete Genome Sequence of Leptotrichia wadei Strain JMUB3934.</title>
        <authorList>
            <person name="Watanabe S."/>
            <person name="Cui L."/>
        </authorList>
    </citation>
    <scope>NUCLEOTIDE SEQUENCE [LARGE SCALE GENOMIC DNA]</scope>
    <source>
        <strain evidence="3 8">JMUB3934</strain>
    </source>
</reference>
<keyword evidence="1" id="KW-0812">Transmembrane</keyword>
<evidence type="ECO:0000313" key="2">
    <source>
        <dbReference type="EMBL" id="BBM48020.1"/>
    </source>
</evidence>
<evidence type="ECO:0000313" key="5">
    <source>
        <dbReference type="EMBL" id="KXB69196.1"/>
    </source>
</evidence>
<evidence type="ECO:0000256" key="1">
    <source>
        <dbReference type="SAM" id="Phobius"/>
    </source>
</evidence>
<dbReference type="Proteomes" id="UP000321397">
    <property type="component" value="Chromosome"/>
</dbReference>
<evidence type="ECO:0000313" key="8">
    <source>
        <dbReference type="Proteomes" id="UP000321501"/>
    </source>
</evidence>
<keyword evidence="6" id="KW-1185">Reference proteome</keyword>
<dbReference type="Pfam" id="PF03083">
    <property type="entry name" value="MtN3_slv"/>
    <property type="match status" value="1"/>
</dbReference>
<reference evidence="5" key="1">
    <citation type="submission" date="2016-01" db="EMBL/GenBank/DDBJ databases">
        <authorList>
            <person name="Oliw E.H."/>
        </authorList>
    </citation>
    <scope>NUCLEOTIDE SEQUENCE [LARGE SCALE GENOMIC DNA]</scope>
    <source>
        <strain evidence="5">KA00185</strain>
    </source>
</reference>
<evidence type="ECO:0000313" key="7">
    <source>
        <dbReference type="Proteomes" id="UP000321397"/>
    </source>
</evidence>
<gene>
    <name evidence="5" type="ORF">HMPREF3180_00444</name>
    <name evidence="2" type="ORF">JMUB3933_1523</name>
    <name evidence="3" type="ORF">JMUB3934_1651</name>
    <name evidence="4" type="ORF">JMUB3936_1638</name>
</gene>
<reference evidence="2 7" key="3">
    <citation type="submission" date="2019-07" db="EMBL/GenBank/DDBJ databases">
        <title>Complete Genome Sequence of Leptotrichia wadei Strain JMUB3933.</title>
        <authorList>
            <person name="Watanabe S."/>
            <person name="Cui L."/>
        </authorList>
    </citation>
    <scope>NUCLEOTIDE SEQUENCE [LARGE SCALE GENOMIC DNA]</scope>
    <source>
        <strain evidence="2 7">JMUB3933</strain>
    </source>
</reference>
<dbReference type="InterPro" id="IPR004316">
    <property type="entry name" value="SWEET_rpt"/>
</dbReference>
<dbReference type="PATRIC" id="fig|157687.3.peg.445"/>